<dbReference type="EMBL" id="VEPZ02001383">
    <property type="protein sequence ID" value="KAE8676376.1"/>
    <property type="molecule type" value="Genomic_DNA"/>
</dbReference>
<evidence type="ECO:0000313" key="1">
    <source>
        <dbReference type="EMBL" id="KAE8676376.1"/>
    </source>
</evidence>
<dbReference type="Proteomes" id="UP000436088">
    <property type="component" value="Unassembled WGS sequence"/>
</dbReference>
<gene>
    <name evidence="1" type="ORF">F3Y22_tig00111614pilonHSYRG00008</name>
</gene>
<dbReference type="AlphaFoldDB" id="A0A6A2YD10"/>
<name>A0A6A2YD10_HIBSY</name>
<proteinExistence type="predicted"/>
<sequence length="74" mass="7924">MRNVEIKVSAMVTDTNELSFNFKHSSTVGIDLSNNLLQGSVPGNQGYRRFPGAFAGNPDLCVESSAEGCETARS</sequence>
<protein>
    <submittedName>
        <fullName evidence="1">Uncharacterized protein</fullName>
    </submittedName>
</protein>
<evidence type="ECO:0000313" key="2">
    <source>
        <dbReference type="Proteomes" id="UP000436088"/>
    </source>
</evidence>
<reference evidence="1" key="1">
    <citation type="submission" date="2019-09" db="EMBL/GenBank/DDBJ databases">
        <title>Draft genome information of white flower Hibiscus syriacus.</title>
        <authorList>
            <person name="Kim Y.-M."/>
        </authorList>
    </citation>
    <scope>NUCLEOTIDE SEQUENCE [LARGE SCALE GENOMIC DNA]</scope>
    <source>
        <strain evidence="1">YM2019G1</strain>
    </source>
</reference>
<keyword evidence="2" id="KW-1185">Reference proteome</keyword>
<comment type="caution">
    <text evidence="1">The sequence shown here is derived from an EMBL/GenBank/DDBJ whole genome shotgun (WGS) entry which is preliminary data.</text>
</comment>
<organism evidence="1 2">
    <name type="scientific">Hibiscus syriacus</name>
    <name type="common">Rose of Sharon</name>
    <dbReference type="NCBI Taxonomy" id="106335"/>
    <lineage>
        <taxon>Eukaryota</taxon>
        <taxon>Viridiplantae</taxon>
        <taxon>Streptophyta</taxon>
        <taxon>Embryophyta</taxon>
        <taxon>Tracheophyta</taxon>
        <taxon>Spermatophyta</taxon>
        <taxon>Magnoliopsida</taxon>
        <taxon>eudicotyledons</taxon>
        <taxon>Gunneridae</taxon>
        <taxon>Pentapetalae</taxon>
        <taxon>rosids</taxon>
        <taxon>malvids</taxon>
        <taxon>Malvales</taxon>
        <taxon>Malvaceae</taxon>
        <taxon>Malvoideae</taxon>
        <taxon>Hibiscus</taxon>
    </lineage>
</organism>
<accession>A0A6A2YD10</accession>